<reference evidence="3" key="1">
    <citation type="submission" date="2019-04" db="EMBL/GenBank/DDBJ databases">
        <title>Friends and foes A comparative genomics studyof 23 Aspergillus species from section Flavi.</title>
        <authorList>
            <consortium name="DOE Joint Genome Institute"/>
            <person name="Kjaerbolling I."/>
            <person name="Vesth T."/>
            <person name="Frisvad J.C."/>
            <person name="Nybo J.L."/>
            <person name="Theobald S."/>
            <person name="Kildgaard S."/>
            <person name="Isbrandt T."/>
            <person name="Kuo A."/>
            <person name="Sato A."/>
            <person name="Lyhne E.K."/>
            <person name="Kogle M.E."/>
            <person name="Wiebenga A."/>
            <person name="Kun R.S."/>
            <person name="Lubbers R.J."/>
            <person name="Makela M.R."/>
            <person name="Barry K."/>
            <person name="Chovatia M."/>
            <person name="Clum A."/>
            <person name="Daum C."/>
            <person name="Haridas S."/>
            <person name="He G."/>
            <person name="LaButti K."/>
            <person name="Lipzen A."/>
            <person name="Mondo S."/>
            <person name="Riley R."/>
            <person name="Salamov A."/>
            <person name="Simmons B.A."/>
            <person name="Magnuson J.K."/>
            <person name="Henrissat B."/>
            <person name="Mortensen U.H."/>
            <person name="Larsen T.O."/>
            <person name="Devries R.P."/>
            <person name="Grigoriev I.V."/>
            <person name="Machida M."/>
            <person name="Baker S.E."/>
            <person name="Andersen M.R."/>
        </authorList>
    </citation>
    <scope>NUCLEOTIDE SEQUENCE [LARGE SCALE GENOMIC DNA]</scope>
    <source>
        <strain evidence="3">CBS 553.77</strain>
    </source>
</reference>
<keyword evidence="3" id="KW-1185">Reference proteome</keyword>
<feature type="compositionally biased region" description="Polar residues" evidence="1">
    <location>
        <begin position="94"/>
        <end position="111"/>
    </location>
</feature>
<organism evidence="2 3">
    <name type="scientific">Aspergillus coremiiformis</name>
    <dbReference type="NCBI Taxonomy" id="138285"/>
    <lineage>
        <taxon>Eukaryota</taxon>
        <taxon>Fungi</taxon>
        <taxon>Dikarya</taxon>
        <taxon>Ascomycota</taxon>
        <taxon>Pezizomycotina</taxon>
        <taxon>Eurotiomycetes</taxon>
        <taxon>Eurotiomycetidae</taxon>
        <taxon>Eurotiales</taxon>
        <taxon>Aspergillaceae</taxon>
        <taxon>Aspergillus</taxon>
        <taxon>Aspergillus subgen. Circumdati</taxon>
    </lineage>
</organism>
<sequence>MFQLRILILRHERAKLGGRAFHPIRHFSVSQGQGNDPSQPDATGFTNRSISPAASHYRAPPRKTNLPPANLNSRTSHFGKPRPRRVFDARSLAAPSTNDQSANILRSTSLRSPRKGLPVGAQRSRTSAKSSASRARKSGRPQRSKYPDMEEGDDSQRTQMESVYRELAEKARPTPCRYNPRTPDFSNLKETWPSFPTDATASTAEVVEKLSLLSDRFPNGYVPPHELGARLFRGQFVRFLDEDEKSQAIAEAKKLSQQRADKYSQRRGNLIEPEDIVFTPIGAGGRNSLIQYFVRGAYPRLNTEQPVKSPVFGEVSRNLRNNESYQASGKSLQFLAKVESLLVSHRPVKRTYTSG</sequence>
<evidence type="ECO:0000313" key="3">
    <source>
        <dbReference type="Proteomes" id="UP000327118"/>
    </source>
</evidence>
<evidence type="ECO:0000256" key="1">
    <source>
        <dbReference type="SAM" id="MobiDB-lite"/>
    </source>
</evidence>
<dbReference type="EMBL" id="ML739797">
    <property type="protein sequence ID" value="KAE8348081.1"/>
    <property type="molecule type" value="Genomic_DNA"/>
</dbReference>
<dbReference type="OrthoDB" id="5365739at2759"/>
<accession>A0A5N6YRN3</accession>
<feature type="compositionally biased region" description="Low complexity" evidence="1">
    <location>
        <begin position="121"/>
        <end position="133"/>
    </location>
</feature>
<name>A0A5N6YRN3_9EURO</name>
<feature type="compositionally biased region" description="Polar residues" evidence="1">
    <location>
        <begin position="28"/>
        <end position="52"/>
    </location>
</feature>
<dbReference type="AlphaFoldDB" id="A0A5N6YRN3"/>
<protein>
    <submittedName>
        <fullName evidence="2">Uncharacterized protein</fullName>
    </submittedName>
</protein>
<proteinExistence type="predicted"/>
<evidence type="ECO:0000313" key="2">
    <source>
        <dbReference type="EMBL" id="KAE8348081.1"/>
    </source>
</evidence>
<dbReference type="Proteomes" id="UP000327118">
    <property type="component" value="Unassembled WGS sequence"/>
</dbReference>
<feature type="compositionally biased region" description="Basic residues" evidence="1">
    <location>
        <begin position="134"/>
        <end position="143"/>
    </location>
</feature>
<feature type="region of interest" description="Disordered" evidence="1">
    <location>
        <begin position="28"/>
        <end position="158"/>
    </location>
</feature>
<gene>
    <name evidence="2" type="ORF">BDV28DRAFT_114955</name>
</gene>